<keyword evidence="4 12" id="KW-0894">Sodium channel</keyword>
<evidence type="ECO:0000256" key="10">
    <source>
        <dbReference type="ARBA" id="ARBA00023201"/>
    </source>
</evidence>
<evidence type="ECO:0000256" key="5">
    <source>
        <dbReference type="ARBA" id="ARBA00022692"/>
    </source>
</evidence>
<evidence type="ECO:0000256" key="12">
    <source>
        <dbReference type="RuleBase" id="RU000679"/>
    </source>
</evidence>
<dbReference type="AlphaFoldDB" id="A0A6A4VCB5"/>
<evidence type="ECO:0000256" key="8">
    <source>
        <dbReference type="ARBA" id="ARBA00023065"/>
    </source>
</evidence>
<keyword evidence="8 12" id="KW-0406">Ion transport</keyword>
<evidence type="ECO:0000256" key="11">
    <source>
        <dbReference type="ARBA" id="ARBA00023303"/>
    </source>
</evidence>
<reference evidence="14 15" key="1">
    <citation type="submission" date="2019-07" db="EMBL/GenBank/DDBJ databases">
        <title>Draft genome assembly of a fouling barnacle, Amphibalanus amphitrite (Darwin, 1854): The first reference genome for Thecostraca.</title>
        <authorList>
            <person name="Kim W."/>
        </authorList>
    </citation>
    <scope>NUCLEOTIDE SEQUENCE [LARGE SCALE GENOMIC DNA]</scope>
    <source>
        <strain evidence="14">SNU_AA5</strain>
        <tissue evidence="14">Soma without cirri and trophi</tissue>
    </source>
</reference>
<evidence type="ECO:0000256" key="9">
    <source>
        <dbReference type="ARBA" id="ARBA00023136"/>
    </source>
</evidence>
<dbReference type="Pfam" id="PF00858">
    <property type="entry name" value="ASC"/>
    <property type="match status" value="1"/>
</dbReference>
<evidence type="ECO:0000256" key="1">
    <source>
        <dbReference type="ARBA" id="ARBA00004141"/>
    </source>
</evidence>
<proteinExistence type="inferred from homology"/>
<evidence type="ECO:0000256" key="7">
    <source>
        <dbReference type="ARBA" id="ARBA00023053"/>
    </source>
</evidence>
<evidence type="ECO:0000256" key="4">
    <source>
        <dbReference type="ARBA" id="ARBA00022461"/>
    </source>
</evidence>
<evidence type="ECO:0000256" key="6">
    <source>
        <dbReference type="ARBA" id="ARBA00022989"/>
    </source>
</evidence>
<comment type="caution">
    <text evidence="14">The sequence shown here is derived from an EMBL/GenBank/DDBJ whole genome shotgun (WGS) entry which is preliminary data.</text>
</comment>
<name>A0A6A4VCB5_AMPAM</name>
<accession>A0A6A4VCB5</accession>
<keyword evidence="6 13" id="KW-1133">Transmembrane helix</keyword>
<evidence type="ECO:0000256" key="13">
    <source>
        <dbReference type="SAM" id="Phobius"/>
    </source>
</evidence>
<protein>
    <submittedName>
        <fullName evidence="14">Acid-sensing ion channel 3</fullName>
    </submittedName>
</protein>
<keyword evidence="10 12" id="KW-0739">Sodium transport</keyword>
<organism evidence="14 15">
    <name type="scientific">Amphibalanus amphitrite</name>
    <name type="common">Striped barnacle</name>
    <name type="synonym">Balanus amphitrite</name>
    <dbReference type="NCBI Taxonomy" id="1232801"/>
    <lineage>
        <taxon>Eukaryota</taxon>
        <taxon>Metazoa</taxon>
        <taxon>Ecdysozoa</taxon>
        <taxon>Arthropoda</taxon>
        <taxon>Crustacea</taxon>
        <taxon>Multicrustacea</taxon>
        <taxon>Cirripedia</taxon>
        <taxon>Thoracica</taxon>
        <taxon>Thoracicalcarea</taxon>
        <taxon>Balanomorpha</taxon>
        <taxon>Balanoidea</taxon>
        <taxon>Balanidae</taxon>
        <taxon>Amphibalaninae</taxon>
        <taxon>Amphibalanus</taxon>
    </lineage>
</organism>
<dbReference type="OrthoDB" id="7939651at2759"/>
<dbReference type="EMBL" id="VIIS01002073">
    <property type="protein sequence ID" value="KAF0288940.1"/>
    <property type="molecule type" value="Genomic_DNA"/>
</dbReference>
<sequence length="260" mass="28769">MLVKSSLSLVQVVPGTVSYVRVHRRSHTHISTAEEPCSDNVTAEENAECVMDCIIHDQGLTAELAQSGNDTSGDEDVDDREIANCTLPWESSDDRRPCRSYSALRSALKSSPDLSQFTESEVMSAYFLCSCPFQCTEISYPIQVPEKMALEDSVDSRRSARVALWLSMQQEALEDKWSFTFSQLVAESGGNMGIFLGASLLSLLELLDFFIFWMLRRVGARGPADANPAQAKPSQTSVNIAVRYQGKVEGIRRQSWGGLK</sequence>
<dbReference type="InterPro" id="IPR001873">
    <property type="entry name" value="ENaC"/>
</dbReference>
<gene>
    <name evidence="14" type="primary">ASIC3_1</name>
    <name evidence="14" type="ORF">FJT64_012749</name>
</gene>
<evidence type="ECO:0000256" key="2">
    <source>
        <dbReference type="ARBA" id="ARBA00007193"/>
    </source>
</evidence>
<feature type="transmembrane region" description="Helical" evidence="13">
    <location>
        <begin position="192"/>
        <end position="215"/>
    </location>
</feature>
<dbReference type="GO" id="GO:0016020">
    <property type="term" value="C:membrane"/>
    <property type="evidence" value="ECO:0007669"/>
    <property type="project" value="UniProtKB-SubCell"/>
</dbReference>
<evidence type="ECO:0000313" key="14">
    <source>
        <dbReference type="EMBL" id="KAF0288940.1"/>
    </source>
</evidence>
<keyword evidence="15" id="KW-1185">Reference proteome</keyword>
<keyword evidence="3 12" id="KW-0813">Transport</keyword>
<comment type="similarity">
    <text evidence="2 12">Belongs to the amiloride-sensitive sodium channel (TC 1.A.6) family.</text>
</comment>
<dbReference type="Gene3D" id="1.10.287.770">
    <property type="entry name" value="YojJ-like"/>
    <property type="match status" value="1"/>
</dbReference>
<keyword evidence="9 13" id="KW-0472">Membrane</keyword>
<dbReference type="GO" id="GO:0005272">
    <property type="term" value="F:sodium channel activity"/>
    <property type="evidence" value="ECO:0007669"/>
    <property type="project" value="UniProtKB-KW"/>
</dbReference>
<keyword evidence="5 12" id="KW-0812">Transmembrane</keyword>
<comment type="subcellular location">
    <subcellularLocation>
        <location evidence="1">Membrane</location>
        <topology evidence="1">Multi-pass membrane protein</topology>
    </subcellularLocation>
</comment>
<evidence type="ECO:0000256" key="3">
    <source>
        <dbReference type="ARBA" id="ARBA00022448"/>
    </source>
</evidence>
<keyword evidence="11 12" id="KW-0407">Ion channel</keyword>
<keyword evidence="7" id="KW-0915">Sodium</keyword>
<evidence type="ECO:0000313" key="15">
    <source>
        <dbReference type="Proteomes" id="UP000440578"/>
    </source>
</evidence>
<dbReference type="Proteomes" id="UP000440578">
    <property type="component" value="Unassembled WGS sequence"/>
</dbReference>